<evidence type="ECO:0000256" key="4">
    <source>
        <dbReference type="ARBA" id="ARBA00022798"/>
    </source>
</evidence>
<comment type="similarity">
    <text evidence="2">Belongs to the FAD-dependent glycerol-3-phosphate dehydrogenase family.</text>
</comment>
<feature type="domain" description="FAD dependent oxidoreductase" evidence="7">
    <location>
        <begin position="22"/>
        <end position="380"/>
    </location>
</feature>
<dbReference type="AlphaFoldDB" id="A0A1I5XZJ6"/>
<dbReference type="Pfam" id="PF16901">
    <property type="entry name" value="DAO_C"/>
    <property type="match status" value="1"/>
</dbReference>
<proteinExistence type="inferred from homology"/>
<evidence type="ECO:0000259" key="8">
    <source>
        <dbReference type="Pfam" id="PF16901"/>
    </source>
</evidence>
<dbReference type="SUPFAM" id="SSF51905">
    <property type="entry name" value="FAD/NAD(P)-binding domain"/>
    <property type="match status" value="1"/>
</dbReference>
<keyword evidence="6" id="KW-0560">Oxidoreductase</keyword>
<dbReference type="Gene3D" id="3.30.9.10">
    <property type="entry name" value="D-Amino Acid Oxidase, subunit A, domain 2"/>
    <property type="match status" value="1"/>
</dbReference>
<keyword evidence="3" id="KW-0285">Flavoprotein</keyword>
<dbReference type="Pfam" id="PF01266">
    <property type="entry name" value="DAO"/>
    <property type="match status" value="1"/>
</dbReference>
<dbReference type="RefSeq" id="WP_092672188.1">
    <property type="nucleotide sequence ID" value="NZ_FOXS01000002.1"/>
</dbReference>
<dbReference type="InterPro" id="IPR031656">
    <property type="entry name" value="DAO_C"/>
</dbReference>
<keyword evidence="4" id="KW-0319">Glycerol metabolism</keyword>
<gene>
    <name evidence="9" type="ORF">SAMN04515668_2131</name>
</gene>
<dbReference type="PRINTS" id="PR01001">
    <property type="entry name" value="FADG3PDH"/>
</dbReference>
<dbReference type="InterPro" id="IPR036188">
    <property type="entry name" value="FAD/NAD-bd_sf"/>
</dbReference>
<accession>A0A1I5XZJ6</accession>
<comment type="cofactor">
    <cofactor evidence="1">
        <name>FAD</name>
        <dbReference type="ChEBI" id="CHEBI:57692"/>
    </cofactor>
</comment>
<protein>
    <submittedName>
        <fullName evidence="9">Glycerol-3-phosphate dehydrogenase</fullName>
    </submittedName>
</protein>
<name>A0A1I5XZJ6_HYMAR</name>
<organism evidence="9 10">
    <name type="scientific">Hymenobacter arizonensis</name>
    <name type="common">Siccationidurans arizonensis</name>
    <dbReference type="NCBI Taxonomy" id="1227077"/>
    <lineage>
        <taxon>Bacteria</taxon>
        <taxon>Pseudomonadati</taxon>
        <taxon>Bacteroidota</taxon>
        <taxon>Cytophagia</taxon>
        <taxon>Cytophagales</taxon>
        <taxon>Hymenobacteraceae</taxon>
        <taxon>Hymenobacter</taxon>
    </lineage>
</organism>
<dbReference type="GO" id="GO:0004368">
    <property type="term" value="F:glycerol-3-phosphate dehydrogenase (quinone) activity"/>
    <property type="evidence" value="ECO:0007669"/>
    <property type="project" value="InterPro"/>
</dbReference>
<evidence type="ECO:0000256" key="1">
    <source>
        <dbReference type="ARBA" id="ARBA00001974"/>
    </source>
</evidence>
<evidence type="ECO:0000313" key="9">
    <source>
        <dbReference type="EMBL" id="SFQ37280.1"/>
    </source>
</evidence>
<dbReference type="GO" id="GO:0006071">
    <property type="term" value="P:glycerol metabolic process"/>
    <property type="evidence" value="ECO:0007669"/>
    <property type="project" value="UniProtKB-KW"/>
</dbReference>
<dbReference type="Proteomes" id="UP000199029">
    <property type="component" value="Unassembled WGS sequence"/>
</dbReference>
<evidence type="ECO:0000256" key="3">
    <source>
        <dbReference type="ARBA" id="ARBA00022630"/>
    </source>
</evidence>
<dbReference type="Gene3D" id="1.10.8.870">
    <property type="entry name" value="Alpha-glycerophosphate oxidase, cap domain"/>
    <property type="match status" value="1"/>
</dbReference>
<sequence>MEANPYRRETLLQQLTAVPTWDLIVIGGGATGLGVALDGISRGYKTLLLEQADFAKGTSSRSTKLVHGGVRYLAQGDIGLVREALYERGLLLKNAPHLCHNQSFIIPNYSWWGGPFYTIGLKLYDLLAGRLSLGPSEHLSKAETLRQLPNLRPAGLCGGVRYFDGQFDDARLAVNLAQTCIAHGGTALNYCAVQGLLKDATGHLIGVRAIDLETGLSYELQAKSVMNATGIFVDAVRQLDEPGARPLVQPSQGVHLVLDKSFLPGTAALMIPSTDDGRVLFAVPWQGRVVLGTTDTPVPAAALEPQAQPAEIDFLLRTAAQYLTRAPTRADVLSIFVGLRPLAASATGSTKTKEISRSHKIVTSASGLITITGGKWTTYRRMGQDAVDQAIVLRQLPPAHSRTAHLPIYGAEETPAPALPYDSLAHYGSARVALRQLIVEQPALGHKLDGALDFLQAEVVWAVRHELARTVEDVLARRVRALILDAAAALRAAPTVAALLAQELGYDEAWEKQQLAAFDELARQYLLTA</sequence>
<dbReference type="STRING" id="1227077.SAMN04515668_2131"/>
<dbReference type="InterPro" id="IPR000447">
    <property type="entry name" value="G3P_DH_FAD-dep"/>
</dbReference>
<dbReference type="GO" id="GO:0046168">
    <property type="term" value="P:glycerol-3-phosphate catabolic process"/>
    <property type="evidence" value="ECO:0007669"/>
    <property type="project" value="TreeGrafter"/>
</dbReference>
<keyword evidence="10" id="KW-1185">Reference proteome</keyword>
<feature type="domain" description="Alpha-glycerophosphate oxidase C-terminal" evidence="8">
    <location>
        <begin position="425"/>
        <end position="509"/>
    </location>
</feature>
<dbReference type="PANTHER" id="PTHR11985">
    <property type="entry name" value="GLYCEROL-3-PHOSPHATE DEHYDROGENASE"/>
    <property type="match status" value="1"/>
</dbReference>
<dbReference type="OrthoDB" id="9766796at2"/>
<dbReference type="InterPro" id="IPR038299">
    <property type="entry name" value="DAO_C_sf"/>
</dbReference>
<reference evidence="10" key="1">
    <citation type="submission" date="2016-10" db="EMBL/GenBank/DDBJ databases">
        <authorList>
            <person name="Varghese N."/>
            <person name="Submissions S."/>
        </authorList>
    </citation>
    <scope>NUCLEOTIDE SEQUENCE [LARGE SCALE GENOMIC DNA]</scope>
    <source>
        <strain evidence="10">OR362-8,ATCC BAA-1266,JCM 13504</strain>
    </source>
</reference>
<dbReference type="Gene3D" id="3.50.50.60">
    <property type="entry name" value="FAD/NAD(P)-binding domain"/>
    <property type="match status" value="1"/>
</dbReference>
<dbReference type="EMBL" id="FOXS01000002">
    <property type="protein sequence ID" value="SFQ37280.1"/>
    <property type="molecule type" value="Genomic_DNA"/>
</dbReference>
<dbReference type="InterPro" id="IPR006076">
    <property type="entry name" value="FAD-dep_OxRdtase"/>
</dbReference>
<evidence type="ECO:0000313" key="10">
    <source>
        <dbReference type="Proteomes" id="UP000199029"/>
    </source>
</evidence>
<evidence type="ECO:0000256" key="2">
    <source>
        <dbReference type="ARBA" id="ARBA00007330"/>
    </source>
</evidence>
<dbReference type="PANTHER" id="PTHR11985:SF35">
    <property type="entry name" value="ANAEROBIC GLYCEROL-3-PHOSPHATE DEHYDROGENASE SUBUNIT A"/>
    <property type="match status" value="1"/>
</dbReference>
<keyword evidence="5" id="KW-0274">FAD</keyword>
<evidence type="ECO:0000256" key="6">
    <source>
        <dbReference type="ARBA" id="ARBA00023002"/>
    </source>
</evidence>
<evidence type="ECO:0000256" key="5">
    <source>
        <dbReference type="ARBA" id="ARBA00022827"/>
    </source>
</evidence>
<evidence type="ECO:0000259" key="7">
    <source>
        <dbReference type="Pfam" id="PF01266"/>
    </source>
</evidence>